<dbReference type="Gene3D" id="3.40.50.1820">
    <property type="entry name" value="alpha/beta hydrolase"/>
    <property type="match status" value="1"/>
</dbReference>
<dbReference type="eggNOG" id="COG1506">
    <property type="taxonomic scope" value="Bacteria"/>
</dbReference>
<dbReference type="InterPro" id="IPR001375">
    <property type="entry name" value="Peptidase_S9_cat"/>
</dbReference>
<dbReference type="eggNOG" id="COG0823">
    <property type="taxonomic scope" value="Bacteria"/>
</dbReference>
<proteinExistence type="predicted"/>
<evidence type="ECO:0000313" key="3">
    <source>
        <dbReference type="Proteomes" id="UP000001036"/>
    </source>
</evidence>
<keyword evidence="3" id="KW-1185">Reference proteome</keyword>
<dbReference type="InterPro" id="IPR050585">
    <property type="entry name" value="Xaa-Pro_dipeptidyl-ppase/CocE"/>
</dbReference>
<dbReference type="GO" id="GO:0008236">
    <property type="term" value="F:serine-type peptidase activity"/>
    <property type="evidence" value="ECO:0007669"/>
    <property type="project" value="InterPro"/>
</dbReference>
<gene>
    <name evidence="2" type="ordered locus">CJA_1015</name>
</gene>
<dbReference type="InterPro" id="IPR029058">
    <property type="entry name" value="AB_hydrolase_fold"/>
</dbReference>
<dbReference type="PANTHER" id="PTHR43056">
    <property type="entry name" value="PEPTIDASE S9 PROLYL OLIGOPEPTIDASE"/>
    <property type="match status" value="1"/>
</dbReference>
<dbReference type="Gene3D" id="2.120.10.30">
    <property type="entry name" value="TolB, C-terminal domain"/>
    <property type="match status" value="1"/>
</dbReference>
<dbReference type="InterPro" id="IPR011042">
    <property type="entry name" value="6-blade_b-propeller_TolB-like"/>
</dbReference>
<reference evidence="2 3" key="1">
    <citation type="journal article" date="2008" name="J. Bacteriol.">
        <title>Insights into plant cell wall degradation from the genome sequence of the soil bacterium Cellvibrio japonicus.</title>
        <authorList>
            <person name="Deboy R.T."/>
            <person name="Mongodin E.F."/>
            <person name="Fouts D.E."/>
            <person name="Tailford L.E."/>
            <person name="Khouri H."/>
            <person name="Emerson J.B."/>
            <person name="Mohamoud Y."/>
            <person name="Watkins K."/>
            <person name="Henrissat B."/>
            <person name="Gilbert H.J."/>
            <person name="Nelson K.E."/>
        </authorList>
    </citation>
    <scope>NUCLEOTIDE SEQUENCE [LARGE SCALE GENOMIC DNA]</scope>
    <source>
        <strain evidence="2 3">Ueda107</strain>
    </source>
</reference>
<dbReference type="EC" id="3.4.-.-" evidence="2"/>
<dbReference type="Proteomes" id="UP000001036">
    <property type="component" value="Chromosome"/>
</dbReference>
<evidence type="ECO:0000313" key="2">
    <source>
        <dbReference type="EMBL" id="ACE83422.1"/>
    </source>
</evidence>
<keyword evidence="2" id="KW-0378">Hydrolase</keyword>
<dbReference type="SUPFAM" id="SSF69322">
    <property type="entry name" value="Tricorn protease domain 2"/>
    <property type="match status" value="1"/>
</dbReference>
<feature type="domain" description="Peptidase S9 prolyl oligopeptidase catalytic" evidence="1">
    <location>
        <begin position="448"/>
        <end position="654"/>
    </location>
</feature>
<dbReference type="MEROPS" id="S09.074"/>
<dbReference type="PANTHER" id="PTHR43056:SF5">
    <property type="entry name" value="PEPTIDASE S9 PROLYL OLIGOPEPTIDASE CATALYTIC DOMAIN-CONTAINING PROTEIN"/>
    <property type="match status" value="1"/>
</dbReference>
<dbReference type="EMBL" id="CP000934">
    <property type="protein sequence ID" value="ACE83422.1"/>
    <property type="molecule type" value="Genomic_DNA"/>
</dbReference>
<evidence type="ECO:0000259" key="1">
    <source>
        <dbReference type="Pfam" id="PF00326"/>
    </source>
</evidence>
<dbReference type="AlphaFoldDB" id="B3PB43"/>
<accession>B3PB43</accession>
<dbReference type="GO" id="GO:0006508">
    <property type="term" value="P:proteolysis"/>
    <property type="evidence" value="ECO:0007669"/>
    <property type="project" value="InterPro"/>
</dbReference>
<dbReference type="SUPFAM" id="SSF53474">
    <property type="entry name" value="alpha/beta-Hydrolases"/>
    <property type="match status" value="1"/>
</dbReference>
<protein>
    <submittedName>
        <fullName evidence="2">Prolyl oligopeptidase family</fullName>
        <ecNumber evidence="2">3.4.-.-</ecNumber>
    </submittedName>
</protein>
<sequence>MPAWAQCPPTQCLHHNDKTRAQDIPTMNSQPDMTRPAIAYGHWPSPVTPELLTAGSIRLSEPQSCAGRIFWLESRPAEKGRTALVCEYRGERQDLLPAPHSVRTRAQEYGGGSYLATRTGIFCVLDVNQRIYFYSFAKGSLTPVSPEGPYRYADFCYDTKRRQLLVVREDYTADEQHPHSAIVALDLGTGQIHVRAEGADFYSNPRLSPDGSKLSYLRWNHPQMPWDGSECFCASLNAAGDIIGEVRVAGGNSESIFQPQWSPAGELYLVSDRSNWWNLYRWHEQRLEPLCAQPAEFATPQWVFGMSSYGFLSERIIFCTYSQGGQWHLGLVDSQSGELTRIQSPFRDISNIHCHNGEALFLAAGAAHPQQLYRCSQASFTSVTPASLPIPSTYLAQPQSVSYPTPDGQEAHGFFYPPTNPSVTPPANSKPPLLVMAHGGPTGACESSFNLKIQFWTSRGFAVLDVNYRGSTGYGRRYRDKLKGQWGVIDLIDVCSGVDYLASQGKVDPNKVAIRGSSAGGFTVLAALTFSDRFKVGASLYGIGDLEALARDTHKFEAHYLDSLVGEYPAQAARYRERSPIHHIDQLQCPVIFFQGLQDKVVPPIQAEAMVAALQAKGIKTRYISFEGEGHGFRQAANIQRALEEELKFYLDVFEG</sequence>
<dbReference type="KEGG" id="cja:CJA_1015"/>
<organism evidence="2 3">
    <name type="scientific">Cellvibrio japonicus (strain Ueda107)</name>
    <name type="common">Pseudomonas fluorescens subsp. cellulosa</name>
    <dbReference type="NCBI Taxonomy" id="498211"/>
    <lineage>
        <taxon>Bacteria</taxon>
        <taxon>Pseudomonadati</taxon>
        <taxon>Pseudomonadota</taxon>
        <taxon>Gammaproteobacteria</taxon>
        <taxon>Cellvibrionales</taxon>
        <taxon>Cellvibrionaceae</taxon>
        <taxon>Cellvibrio</taxon>
    </lineage>
</organism>
<dbReference type="Pfam" id="PF00326">
    <property type="entry name" value="Peptidase_S9"/>
    <property type="match status" value="1"/>
</dbReference>
<name>B3PB43_CELJU</name>
<dbReference type="HOGENOM" id="CLU_012236_1_0_6"/>